<dbReference type="RefSeq" id="WP_320501261.1">
    <property type="nucleotide sequence ID" value="NZ_JAXCLX010000002.1"/>
</dbReference>
<dbReference type="PANTHER" id="PTHR43845">
    <property type="entry name" value="BLR5969 PROTEIN"/>
    <property type="match status" value="1"/>
</dbReference>
<gene>
    <name evidence="2" type="ORF">SMD31_12665</name>
</gene>
<sequence length="487" mass="53829">MDSRDHFLKTSLDDLLRPGESGDGFAETRQLLARVAAEVPAYAEILRERGIDPAAIRHPSDFAGLPLLDKANYVRRFSQDQVVFGGDRARCDFYAVSSGSTGEPTFWPRAAADEYPIAVRFEQVFGDMFQAHEKRTLAIVCFAMGTWVGGMFTTFCLRGVAEKGYKLMIATPGNKPDEIIRIVERLGGDFEQTVLLGYPPFLKEVIDAGRAKGLDWGRYKPRLVLAGEVFSETWRELMAERAGVEDILHFAASLYGTADAGVLAQETPLSVAIRRFLSKHPALAQEIFGDTRLPTLCQYDPTNRYFEVVDGTLAFSGDNGVPLIRYHIADRGGIARYDDMLAKLRGAGFDPDTLGLGGHRRQPFVWVFGRANFTISYFGANIFPETVSLALEQPSVRGFVTGKFVMEVKEGLGDKPAFALAVELAQGVAAADTISDCVTETVLKTLRKLNSEFANYVPADLQRPVVTLYPTGHPDYFPVGVKHRYSR</sequence>
<evidence type="ECO:0008006" key="4">
    <source>
        <dbReference type="Google" id="ProtNLM"/>
    </source>
</evidence>
<evidence type="ECO:0000313" key="3">
    <source>
        <dbReference type="Proteomes" id="UP001271769"/>
    </source>
</evidence>
<evidence type="ECO:0000256" key="1">
    <source>
        <dbReference type="SAM" id="Phobius"/>
    </source>
</evidence>
<dbReference type="EMBL" id="JAXCLX010000002">
    <property type="protein sequence ID" value="MDY0872787.1"/>
    <property type="molecule type" value="Genomic_DNA"/>
</dbReference>
<organism evidence="2 3">
    <name type="scientific">Dongia rigui</name>
    <dbReference type="NCBI Taxonomy" id="940149"/>
    <lineage>
        <taxon>Bacteria</taxon>
        <taxon>Pseudomonadati</taxon>
        <taxon>Pseudomonadota</taxon>
        <taxon>Alphaproteobacteria</taxon>
        <taxon>Rhodospirillales</taxon>
        <taxon>Dongiaceae</taxon>
        <taxon>Dongia</taxon>
    </lineage>
</organism>
<protein>
    <recommendedName>
        <fullName evidence="4">Phenylacetate-CoA ligase</fullName>
    </recommendedName>
</protein>
<dbReference type="Proteomes" id="UP001271769">
    <property type="component" value="Unassembled WGS sequence"/>
</dbReference>
<proteinExistence type="predicted"/>
<feature type="transmembrane region" description="Helical" evidence="1">
    <location>
        <begin position="137"/>
        <end position="161"/>
    </location>
</feature>
<reference evidence="2 3" key="1">
    <citation type="journal article" date="2013" name="Antonie Van Leeuwenhoek">
        <title>Dongia rigui sp. nov., isolated from freshwater of a large wetland in Korea.</title>
        <authorList>
            <person name="Baik K.S."/>
            <person name="Hwang Y.M."/>
            <person name="Choi J.S."/>
            <person name="Kwon J."/>
            <person name="Seong C.N."/>
        </authorList>
    </citation>
    <scope>NUCLEOTIDE SEQUENCE [LARGE SCALE GENOMIC DNA]</scope>
    <source>
        <strain evidence="2 3">04SU4-P</strain>
    </source>
</reference>
<keyword evidence="1" id="KW-1133">Transmembrane helix</keyword>
<accession>A0ABU5DZM8</accession>
<comment type="caution">
    <text evidence="2">The sequence shown here is derived from an EMBL/GenBank/DDBJ whole genome shotgun (WGS) entry which is preliminary data.</text>
</comment>
<evidence type="ECO:0000313" key="2">
    <source>
        <dbReference type="EMBL" id="MDY0872787.1"/>
    </source>
</evidence>
<dbReference type="SUPFAM" id="SSF56801">
    <property type="entry name" value="Acetyl-CoA synthetase-like"/>
    <property type="match status" value="1"/>
</dbReference>
<dbReference type="PANTHER" id="PTHR43845:SF1">
    <property type="entry name" value="BLR5969 PROTEIN"/>
    <property type="match status" value="1"/>
</dbReference>
<keyword evidence="1" id="KW-0812">Transmembrane</keyword>
<keyword evidence="1" id="KW-0472">Membrane</keyword>
<name>A0ABU5DZM8_9PROT</name>
<dbReference type="InterPro" id="IPR042099">
    <property type="entry name" value="ANL_N_sf"/>
</dbReference>
<dbReference type="Gene3D" id="3.40.50.12780">
    <property type="entry name" value="N-terminal domain of ligase-like"/>
    <property type="match status" value="1"/>
</dbReference>
<keyword evidence="3" id="KW-1185">Reference proteome</keyword>